<comment type="caution">
    <text evidence="2">The sequence shown here is derived from an EMBL/GenBank/DDBJ whole genome shotgun (WGS) entry which is preliminary data.</text>
</comment>
<feature type="signal peptide" evidence="1">
    <location>
        <begin position="1"/>
        <end position="18"/>
    </location>
</feature>
<name>A0A8H7CFC5_9AGAR</name>
<protein>
    <submittedName>
        <fullName evidence="2">Uncharacterized protein</fullName>
    </submittedName>
</protein>
<keyword evidence="3" id="KW-1185">Reference proteome</keyword>
<organism evidence="2 3">
    <name type="scientific">Mycena venus</name>
    <dbReference type="NCBI Taxonomy" id="2733690"/>
    <lineage>
        <taxon>Eukaryota</taxon>
        <taxon>Fungi</taxon>
        <taxon>Dikarya</taxon>
        <taxon>Basidiomycota</taxon>
        <taxon>Agaricomycotina</taxon>
        <taxon>Agaricomycetes</taxon>
        <taxon>Agaricomycetidae</taxon>
        <taxon>Agaricales</taxon>
        <taxon>Marasmiineae</taxon>
        <taxon>Mycenaceae</taxon>
        <taxon>Mycena</taxon>
    </lineage>
</organism>
<evidence type="ECO:0000313" key="2">
    <source>
        <dbReference type="EMBL" id="KAF7333388.1"/>
    </source>
</evidence>
<gene>
    <name evidence="2" type="ORF">MVEN_02354500</name>
</gene>
<dbReference type="AlphaFoldDB" id="A0A8H7CFC5"/>
<reference evidence="2" key="1">
    <citation type="submission" date="2020-05" db="EMBL/GenBank/DDBJ databases">
        <title>Mycena genomes resolve the evolution of fungal bioluminescence.</title>
        <authorList>
            <person name="Tsai I.J."/>
        </authorList>
    </citation>
    <scope>NUCLEOTIDE SEQUENCE</scope>
    <source>
        <strain evidence="2">CCC161011</strain>
    </source>
</reference>
<evidence type="ECO:0000256" key="1">
    <source>
        <dbReference type="SAM" id="SignalP"/>
    </source>
</evidence>
<dbReference type="OrthoDB" id="2972047at2759"/>
<sequence>MFSKILILGLSALSIVSAIPTEQTAQNKPLKTPALYNIFQPAAKGSPYLYKYLRVGPEEETPLHMSDPIRFAPYQPMWWVRSVGEDEFTLEPYGNDWDGLRAAAYVPSPPDDPSLVIGSRDETLNSVWAIESAGEDAWVVKVPGANSVWKSTWNSTVNLAGADGTANEHWNFIYFGDHYHGP</sequence>
<dbReference type="EMBL" id="JACAZI010000029">
    <property type="protein sequence ID" value="KAF7333388.1"/>
    <property type="molecule type" value="Genomic_DNA"/>
</dbReference>
<keyword evidence="1" id="KW-0732">Signal</keyword>
<evidence type="ECO:0000313" key="3">
    <source>
        <dbReference type="Proteomes" id="UP000620124"/>
    </source>
</evidence>
<feature type="chain" id="PRO_5034431913" evidence="1">
    <location>
        <begin position="19"/>
        <end position="182"/>
    </location>
</feature>
<proteinExistence type="predicted"/>
<accession>A0A8H7CFC5</accession>
<dbReference type="Proteomes" id="UP000620124">
    <property type="component" value="Unassembled WGS sequence"/>
</dbReference>